<gene>
    <name evidence="1" type="ORF">Sradi_5777000</name>
</gene>
<reference evidence="1" key="1">
    <citation type="submission" date="2020-06" db="EMBL/GenBank/DDBJ databases">
        <authorList>
            <person name="Li T."/>
            <person name="Hu X."/>
            <person name="Zhang T."/>
            <person name="Song X."/>
            <person name="Zhang H."/>
            <person name="Dai N."/>
            <person name="Sheng W."/>
            <person name="Hou X."/>
            <person name="Wei L."/>
        </authorList>
    </citation>
    <scope>NUCLEOTIDE SEQUENCE</scope>
    <source>
        <strain evidence="1">G02</strain>
        <tissue evidence="1">Leaf</tissue>
    </source>
</reference>
<reference evidence="1" key="2">
    <citation type="journal article" date="2024" name="Plant">
        <title>Genomic evolution and insights into agronomic trait innovations of Sesamum species.</title>
        <authorList>
            <person name="Miao H."/>
            <person name="Wang L."/>
            <person name="Qu L."/>
            <person name="Liu H."/>
            <person name="Sun Y."/>
            <person name="Le M."/>
            <person name="Wang Q."/>
            <person name="Wei S."/>
            <person name="Zheng Y."/>
            <person name="Lin W."/>
            <person name="Duan Y."/>
            <person name="Cao H."/>
            <person name="Xiong S."/>
            <person name="Wang X."/>
            <person name="Wei L."/>
            <person name="Li C."/>
            <person name="Ma Q."/>
            <person name="Ju M."/>
            <person name="Zhao R."/>
            <person name="Li G."/>
            <person name="Mu C."/>
            <person name="Tian Q."/>
            <person name="Mei H."/>
            <person name="Zhang T."/>
            <person name="Gao T."/>
            <person name="Zhang H."/>
        </authorList>
    </citation>
    <scope>NUCLEOTIDE SEQUENCE</scope>
    <source>
        <strain evidence="1">G02</strain>
    </source>
</reference>
<organism evidence="1">
    <name type="scientific">Sesamum radiatum</name>
    <name type="common">Black benniseed</name>
    <dbReference type="NCBI Taxonomy" id="300843"/>
    <lineage>
        <taxon>Eukaryota</taxon>
        <taxon>Viridiplantae</taxon>
        <taxon>Streptophyta</taxon>
        <taxon>Embryophyta</taxon>
        <taxon>Tracheophyta</taxon>
        <taxon>Spermatophyta</taxon>
        <taxon>Magnoliopsida</taxon>
        <taxon>eudicotyledons</taxon>
        <taxon>Gunneridae</taxon>
        <taxon>Pentapetalae</taxon>
        <taxon>asterids</taxon>
        <taxon>lamiids</taxon>
        <taxon>Lamiales</taxon>
        <taxon>Pedaliaceae</taxon>
        <taxon>Sesamum</taxon>
    </lineage>
</organism>
<sequence length="88" mass="9603">MNWCGIEHVLVECSFTGRYRVSLSGGLPIKILTWKLGCGKLTKSWIGLSSQLSSRFVGLFGATERGVSSKDKGWMPKLSLTRPLGLSS</sequence>
<accession>A0AAW2KQP2</accession>
<dbReference type="AlphaFoldDB" id="A0AAW2KQP2"/>
<evidence type="ECO:0000313" key="1">
    <source>
        <dbReference type="EMBL" id="KAL0308347.1"/>
    </source>
</evidence>
<comment type="caution">
    <text evidence="1">The sequence shown here is derived from an EMBL/GenBank/DDBJ whole genome shotgun (WGS) entry which is preliminary data.</text>
</comment>
<name>A0AAW2KQP2_SESRA</name>
<protein>
    <submittedName>
        <fullName evidence="1">Uncharacterized protein</fullName>
    </submittedName>
</protein>
<dbReference type="EMBL" id="JACGWJ010000027">
    <property type="protein sequence ID" value="KAL0308347.1"/>
    <property type="molecule type" value="Genomic_DNA"/>
</dbReference>
<proteinExistence type="predicted"/>